<protein>
    <submittedName>
        <fullName evidence="1">Uncharacterized protein</fullName>
    </submittedName>
</protein>
<keyword evidence="2" id="KW-1185">Reference proteome</keyword>
<dbReference type="GeneID" id="17281478"/>
<proteinExistence type="predicted"/>
<organism evidence="1 2">
    <name type="scientific">Emiliania huxleyi (strain CCMP1516)</name>
    <dbReference type="NCBI Taxonomy" id="280463"/>
    <lineage>
        <taxon>Eukaryota</taxon>
        <taxon>Haptista</taxon>
        <taxon>Haptophyta</taxon>
        <taxon>Prymnesiophyceae</taxon>
        <taxon>Isochrysidales</taxon>
        <taxon>Noelaerhabdaceae</taxon>
        <taxon>Emiliania</taxon>
    </lineage>
</organism>
<reference evidence="2" key="1">
    <citation type="journal article" date="2013" name="Nature">
        <title>Pan genome of the phytoplankton Emiliania underpins its global distribution.</title>
        <authorList>
            <person name="Read B.A."/>
            <person name="Kegel J."/>
            <person name="Klute M.J."/>
            <person name="Kuo A."/>
            <person name="Lefebvre S.C."/>
            <person name="Maumus F."/>
            <person name="Mayer C."/>
            <person name="Miller J."/>
            <person name="Monier A."/>
            <person name="Salamov A."/>
            <person name="Young J."/>
            <person name="Aguilar M."/>
            <person name="Claverie J.M."/>
            <person name="Frickenhaus S."/>
            <person name="Gonzalez K."/>
            <person name="Herman E.K."/>
            <person name="Lin Y.C."/>
            <person name="Napier J."/>
            <person name="Ogata H."/>
            <person name="Sarno A.F."/>
            <person name="Shmutz J."/>
            <person name="Schroeder D."/>
            <person name="de Vargas C."/>
            <person name="Verret F."/>
            <person name="von Dassow P."/>
            <person name="Valentin K."/>
            <person name="Van de Peer Y."/>
            <person name="Wheeler G."/>
            <person name="Dacks J.B."/>
            <person name="Delwiche C.F."/>
            <person name="Dyhrman S.T."/>
            <person name="Glockner G."/>
            <person name="John U."/>
            <person name="Richards T."/>
            <person name="Worden A.Z."/>
            <person name="Zhang X."/>
            <person name="Grigoriev I.V."/>
            <person name="Allen A.E."/>
            <person name="Bidle K."/>
            <person name="Borodovsky M."/>
            <person name="Bowler C."/>
            <person name="Brownlee C."/>
            <person name="Cock J.M."/>
            <person name="Elias M."/>
            <person name="Gladyshev V.N."/>
            <person name="Groth M."/>
            <person name="Guda C."/>
            <person name="Hadaegh A."/>
            <person name="Iglesias-Rodriguez M.D."/>
            <person name="Jenkins J."/>
            <person name="Jones B.M."/>
            <person name="Lawson T."/>
            <person name="Leese F."/>
            <person name="Lindquist E."/>
            <person name="Lobanov A."/>
            <person name="Lomsadze A."/>
            <person name="Malik S.B."/>
            <person name="Marsh M.E."/>
            <person name="Mackinder L."/>
            <person name="Mock T."/>
            <person name="Mueller-Roeber B."/>
            <person name="Pagarete A."/>
            <person name="Parker M."/>
            <person name="Probert I."/>
            <person name="Quesneville H."/>
            <person name="Raines C."/>
            <person name="Rensing S.A."/>
            <person name="Riano-Pachon D.M."/>
            <person name="Richier S."/>
            <person name="Rokitta S."/>
            <person name="Shiraiwa Y."/>
            <person name="Soanes D.M."/>
            <person name="van der Giezen M."/>
            <person name="Wahlund T.M."/>
            <person name="Williams B."/>
            <person name="Wilson W."/>
            <person name="Wolfe G."/>
            <person name="Wurch L.L."/>
        </authorList>
    </citation>
    <scope>NUCLEOTIDE SEQUENCE</scope>
</reference>
<dbReference type="HOGENOM" id="CLU_835321_0_0_1"/>
<dbReference type="OMA" id="THASCAA"/>
<accession>A0A0D3KKC2</accession>
<dbReference type="EnsemblProtists" id="EOD36207">
    <property type="protein sequence ID" value="EOD36207"/>
    <property type="gene ID" value="EMIHUDRAFT_226822"/>
</dbReference>
<dbReference type="KEGG" id="ehx:EMIHUDRAFT_226822"/>
<dbReference type="PaxDb" id="2903-EOD36207"/>
<evidence type="ECO:0000313" key="2">
    <source>
        <dbReference type="Proteomes" id="UP000013827"/>
    </source>
</evidence>
<name>A0A0D3KKC2_EMIH1</name>
<sequence length="333" mass="35786">MMHADYPNVKGWFLLGQGAALKKTALPPASARSTVAIAVPLHPPAFAWGCGLLHSAATHGRRYLVVPIFSSRLEMMRWERRHAFHRATALLLSIPARAVKNLAAAMKLAAVHRIFADAAFVTHVLAVDADSAVTGSALEPAIAAWERRGTVAIWRQCPAGTTGGGSRAEAQPDPGSKLGKGGGCNALEAQVTHASCAAVGLAAHAGSAHLTDAPVYARRHFLSFWARLRWGKVRGRADVNLAYLCYLHHEANWTLAPIAVNPETHAGCGHPLVHTVWSRPACRRISLRFGLDQRRIHSGANGSDLRAHSEPAAPPQCFAQVQAPSYLKLQDIR</sequence>
<evidence type="ECO:0000313" key="1">
    <source>
        <dbReference type="EnsemblProtists" id="EOD36207"/>
    </source>
</evidence>
<reference evidence="1" key="2">
    <citation type="submission" date="2024-10" db="UniProtKB">
        <authorList>
            <consortium name="EnsemblProtists"/>
        </authorList>
    </citation>
    <scope>IDENTIFICATION</scope>
</reference>
<dbReference type="Proteomes" id="UP000013827">
    <property type="component" value="Unassembled WGS sequence"/>
</dbReference>
<dbReference type="AlphaFoldDB" id="A0A0D3KKC2"/>
<dbReference type="RefSeq" id="XP_005788636.1">
    <property type="nucleotide sequence ID" value="XM_005788579.1"/>
</dbReference>